<sequence length="694" mass="74860">MLLGGVVMNKNIKTLVGVALTTLMAFAGSSVGVEAATLQPGDTSYLGPQKATYIDFANNNVKPTKTGTAVAEQTNPGTLGSWWRFIDSSTDIGVGTATIRYPLDLSKDFSMEVGNSTGGTENDKWSTDFIGMILSTSGPEELAAHTYTSPAKRYEGSKEVDVPYTDTSGPAGYADPTVDWQLAFGTNVYGIADQFLSSTRTPYNVIRLTQKGSAKALDGNNWQAYNNAGKNFFDTTLELSYSAATREITLKAEDAHQGLLNNRGTRTEKTTVPADVSKLYLAIAGAINGNKQKNSSTVGLKQMNGYYQMTDSPVDFKKVTGETMGAQSTVHSPIGLKFSIAGAAPYNLTEPAMPGYAVTADAAPRTGTAGEISQPLQVLYEGATQQLPVEIRDRDNGDQLVTTKSTPVKTDATYNLTEQDLSSLVPENYVYASAEHLTGTLTVDASGKVTNDPVIVYVKHKTEVQTHTYTRTINYVTPDTITAPDPVVQTLEQRREVDMVTKAETILDKGLSFPAVETPNLTGYVPDVYTVPEKAIDNAQENYTVTVTYSGTVGLSVPTSVDFGNVPVESGVFRGQATQPAQVVNGQLAVIDTKSVSDRTWHLEAQVTQAPTDHLTSSTLTNVSYLINDQQVSATTPTTIFNGSQMTGTEHELFSSSNPNFLQLRFPKDLNFQNYHIDSPYNSQIKWTLANVPV</sequence>
<keyword evidence="4" id="KW-1185">Reference proteome</keyword>
<proteinExistence type="predicted"/>
<protein>
    <recommendedName>
        <fullName evidence="2">Mub B2-like domain-containing protein</fullName>
    </recommendedName>
</protein>
<accession>A0A0R2FVJ4</accession>
<dbReference type="Pfam" id="PF17966">
    <property type="entry name" value="Muc_B2"/>
    <property type="match status" value="1"/>
</dbReference>
<evidence type="ECO:0000259" key="2">
    <source>
        <dbReference type="Pfam" id="PF17966"/>
    </source>
</evidence>
<dbReference type="InParanoid" id="A0A0R2FVJ4"/>
<evidence type="ECO:0000313" key="3">
    <source>
        <dbReference type="EMBL" id="KRN32441.1"/>
    </source>
</evidence>
<name>A0A0R2FVJ4_9LACO</name>
<dbReference type="EMBL" id="JQAX01000002">
    <property type="protein sequence ID" value="KRN32441.1"/>
    <property type="molecule type" value="Genomic_DNA"/>
</dbReference>
<evidence type="ECO:0000256" key="1">
    <source>
        <dbReference type="SAM" id="SignalP"/>
    </source>
</evidence>
<dbReference type="AlphaFoldDB" id="A0A0R2FVJ4"/>
<dbReference type="InterPro" id="IPR041495">
    <property type="entry name" value="Mub_B2"/>
</dbReference>
<gene>
    <name evidence="3" type="ORF">IV68_GL000794</name>
</gene>
<dbReference type="PATRIC" id="fig|1123500.6.peg.801"/>
<feature type="domain" description="Mub B2-like" evidence="2">
    <location>
        <begin position="462"/>
        <end position="551"/>
    </location>
</feature>
<keyword evidence="1" id="KW-0732">Signal</keyword>
<evidence type="ECO:0000313" key="4">
    <source>
        <dbReference type="Proteomes" id="UP000051296"/>
    </source>
</evidence>
<dbReference type="Gene3D" id="2.60.40.4300">
    <property type="match status" value="1"/>
</dbReference>
<feature type="chain" id="PRO_5006417140" description="Mub B2-like domain-containing protein" evidence="1">
    <location>
        <begin position="36"/>
        <end position="694"/>
    </location>
</feature>
<reference evidence="3 4" key="1">
    <citation type="journal article" date="2015" name="Genome Announc.">
        <title>Expanding the biotechnology potential of lactobacilli through comparative genomics of 213 strains and associated genera.</title>
        <authorList>
            <person name="Sun Z."/>
            <person name="Harris H.M."/>
            <person name="McCann A."/>
            <person name="Guo C."/>
            <person name="Argimon S."/>
            <person name="Zhang W."/>
            <person name="Yang X."/>
            <person name="Jeffery I.B."/>
            <person name="Cooney J.C."/>
            <person name="Kagawa T.F."/>
            <person name="Liu W."/>
            <person name="Song Y."/>
            <person name="Salvetti E."/>
            <person name="Wrobel A."/>
            <person name="Rasinkangas P."/>
            <person name="Parkhill J."/>
            <person name="Rea M.C."/>
            <person name="O'Sullivan O."/>
            <person name="Ritari J."/>
            <person name="Douillard F.P."/>
            <person name="Paul Ross R."/>
            <person name="Yang R."/>
            <person name="Briner A.E."/>
            <person name="Felis G.E."/>
            <person name="de Vos W.M."/>
            <person name="Barrangou R."/>
            <person name="Klaenhammer T.R."/>
            <person name="Caufield P.W."/>
            <person name="Cui Y."/>
            <person name="Zhang H."/>
            <person name="O'Toole P.W."/>
        </authorList>
    </citation>
    <scope>NUCLEOTIDE SEQUENCE [LARGE SCALE GENOMIC DNA]</scope>
    <source>
        <strain evidence="3 4">DSM 20190</strain>
    </source>
</reference>
<dbReference type="STRING" id="1123500.GCA_000420365_00629"/>
<comment type="caution">
    <text evidence="3">The sequence shown here is derived from an EMBL/GenBank/DDBJ whole genome shotgun (WGS) entry which is preliminary data.</text>
</comment>
<dbReference type="Proteomes" id="UP000051296">
    <property type="component" value="Unassembled WGS sequence"/>
</dbReference>
<organism evidence="3 4">
    <name type="scientific">Weissella halotolerans DSM 20190</name>
    <dbReference type="NCBI Taxonomy" id="1123500"/>
    <lineage>
        <taxon>Bacteria</taxon>
        <taxon>Bacillati</taxon>
        <taxon>Bacillota</taxon>
        <taxon>Bacilli</taxon>
        <taxon>Lactobacillales</taxon>
        <taxon>Lactobacillaceae</taxon>
        <taxon>Weissella</taxon>
    </lineage>
</organism>
<feature type="signal peptide" evidence="1">
    <location>
        <begin position="1"/>
        <end position="35"/>
    </location>
</feature>